<evidence type="ECO:0000313" key="4">
    <source>
        <dbReference type="Proteomes" id="UP000237819"/>
    </source>
</evidence>
<evidence type="ECO:0000256" key="1">
    <source>
        <dbReference type="ARBA" id="ARBA00010272"/>
    </source>
</evidence>
<dbReference type="SUPFAM" id="SSF89957">
    <property type="entry name" value="MTH1187/YkoF-like"/>
    <property type="match status" value="1"/>
</dbReference>
<proteinExistence type="inferred from homology"/>
<dbReference type="NCBIfam" id="TIGR00106">
    <property type="entry name" value="MTH1187 family thiamine-binding protein"/>
    <property type="match status" value="1"/>
</dbReference>
<dbReference type="Proteomes" id="UP000237819">
    <property type="component" value="Unassembled WGS sequence"/>
</dbReference>
<dbReference type="PANTHER" id="PTHR33777:SF1">
    <property type="entry name" value="UPF0045 PROTEIN ECM15"/>
    <property type="match status" value="1"/>
</dbReference>
<dbReference type="PANTHER" id="PTHR33777">
    <property type="entry name" value="UPF0045 PROTEIN ECM15"/>
    <property type="match status" value="1"/>
</dbReference>
<dbReference type="RefSeq" id="WP_105338721.1">
    <property type="nucleotide sequence ID" value="NZ_PUHZ01000025.1"/>
</dbReference>
<evidence type="ECO:0000313" key="3">
    <source>
        <dbReference type="EMBL" id="PQO42139.1"/>
    </source>
</evidence>
<dbReference type="EMBL" id="PUHZ01000025">
    <property type="protein sequence ID" value="PQO42139.1"/>
    <property type="molecule type" value="Genomic_DNA"/>
</dbReference>
<feature type="domain" description="Thiamine-binding protein" evidence="2">
    <location>
        <begin position="5"/>
        <end position="92"/>
    </location>
</feature>
<comment type="similarity">
    <text evidence="1">Belongs to the UPF0045 family.</text>
</comment>
<dbReference type="AlphaFoldDB" id="A0A2S8GCI1"/>
<sequence>MVLLEFSMSPLNKGDSVSQYVARSLKIIAASGLDYRLHAMGTIIEGEIEEVLAVMQKCLEAMAEDCDRVTCTAKLDYRKGYAGRLESKVESVLSKVDVPLKTLVEGGATSSENE</sequence>
<dbReference type="Gene3D" id="3.30.70.930">
    <property type="match status" value="1"/>
</dbReference>
<reference evidence="3 4" key="1">
    <citation type="submission" date="2018-02" db="EMBL/GenBank/DDBJ databases">
        <title>Comparative genomes isolates from brazilian mangrove.</title>
        <authorList>
            <person name="Araujo J.E."/>
            <person name="Taketani R.G."/>
            <person name="Silva M.C.P."/>
            <person name="Loureco M.V."/>
            <person name="Andreote F.D."/>
        </authorList>
    </citation>
    <scope>NUCLEOTIDE SEQUENCE [LARGE SCALE GENOMIC DNA]</scope>
    <source>
        <strain evidence="3 4">Nap-Phe MGV</strain>
    </source>
</reference>
<dbReference type="OrthoDB" id="5886358at2"/>
<accession>A0A2S8GCI1</accession>
<gene>
    <name evidence="3" type="ORF">C5Y93_27725</name>
</gene>
<dbReference type="InterPro" id="IPR002767">
    <property type="entry name" value="Thiamine_BP"/>
</dbReference>
<comment type="caution">
    <text evidence="3">The sequence shown here is derived from an EMBL/GenBank/DDBJ whole genome shotgun (WGS) entry which is preliminary data.</text>
</comment>
<dbReference type="GO" id="GO:0005829">
    <property type="term" value="C:cytosol"/>
    <property type="evidence" value="ECO:0007669"/>
    <property type="project" value="TreeGrafter"/>
</dbReference>
<dbReference type="Pfam" id="PF01910">
    <property type="entry name" value="Thiamine_BP"/>
    <property type="match status" value="1"/>
</dbReference>
<dbReference type="InterPro" id="IPR051614">
    <property type="entry name" value="UPF0045_domain"/>
</dbReference>
<protein>
    <recommendedName>
        <fullName evidence="2">Thiamine-binding protein domain-containing protein</fullName>
    </recommendedName>
</protein>
<name>A0A2S8GCI1_9BACT</name>
<dbReference type="InterPro" id="IPR029756">
    <property type="entry name" value="MTH1187/YkoF-like"/>
</dbReference>
<evidence type="ECO:0000259" key="2">
    <source>
        <dbReference type="Pfam" id="PF01910"/>
    </source>
</evidence>
<organism evidence="3 4">
    <name type="scientific">Blastopirellula marina</name>
    <dbReference type="NCBI Taxonomy" id="124"/>
    <lineage>
        <taxon>Bacteria</taxon>
        <taxon>Pseudomonadati</taxon>
        <taxon>Planctomycetota</taxon>
        <taxon>Planctomycetia</taxon>
        <taxon>Pirellulales</taxon>
        <taxon>Pirellulaceae</taxon>
        <taxon>Blastopirellula</taxon>
    </lineage>
</organism>